<name>A0AAV5T7I9_9BILA</name>
<reference evidence="1" key="1">
    <citation type="submission" date="2023-10" db="EMBL/GenBank/DDBJ databases">
        <title>Genome assembly of Pristionchus species.</title>
        <authorList>
            <person name="Yoshida K."/>
            <person name="Sommer R.J."/>
        </authorList>
    </citation>
    <scope>NUCLEOTIDE SEQUENCE</scope>
    <source>
        <strain evidence="1">RS0144</strain>
    </source>
</reference>
<feature type="non-terminal residue" evidence="1">
    <location>
        <position position="94"/>
    </location>
</feature>
<dbReference type="EMBL" id="BTSX01000003">
    <property type="protein sequence ID" value="GMS90113.1"/>
    <property type="molecule type" value="Genomic_DNA"/>
</dbReference>
<organism evidence="1 2">
    <name type="scientific">Pristionchus entomophagus</name>
    <dbReference type="NCBI Taxonomy" id="358040"/>
    <lineage>
        <taxon>Eukaryota</taxon>
        <taxon>Metazoa</taxon>
        <taxon>Ecdysozoa</taxon>
        <taxon>Nematoda</taxon>
        <taxon>Chromadorea</taxon>
        <taxon>Rhabditida</taxon>
        <taxon>Rhabditina</taxon>
        <taxon>Diplogasteromorpha</taxon>
        <taxon>Diplogasteroidea</taxon>
        <taxon>Neodiplogasteridae</taxon>
        <taxon>Pristionchus</taxon>
    </lineage>
</organism>
<gene>
    <name evidence="1" type="ORF">PENTCL1PPCAC_12288</name>
</gene>
<evidence type="ECO:0000313" key="2">
    <source>
        <dbReference type="Proteomes" id="UP001432027"/>
    </source>
</evidence>
<protein>
    <submittedName>
        <fullName evidence="1">Uncharacterized protein</fullName>
    </submittedName>
</protein>
<sequence length="94" mass="11222">PLFQMSKKRVVPGIRKCRTCRDRKDSIDFFHYSGLNRLDKDSIQKIYWFSEYDPLGERLKGFFNQTLSYYGIRKQKEGGVDHMEDIPIINHSFD</sequence>
<accession>A0AAV5T7I9</accession>
<keyword evidence="2" id="KW-1185">Reference proteome</keyword>
<evidence type="ECO:0000313" key="1">
    <source>
        <dbReference type="EMBL" id="GMS90113.1"/>
    </source>
</evidence>
<feature type="non-terminal residue" evidence="1">
    <location>
        <position position="1"/>
    </location>
</feature>
<dbReference type="AlphaFoldDB" id="A0AAV5T7I9"/>
<dbReference type="Proteomes" id="UP001432027">
    <property type="component" value="Unassembled WGS sequence"/>
</dbReference>
<comment type="caution">
    <text evidence="1">The sequence shown here is derived from an EMBL/GenBank/DDBJ whole genome shotgun (WGS) entry which is preliminary data.</text>
</comment>
<proteinExistence type="predicted"/>